<dbReference type="InterPro" id="IPR036942">
    <property type="entry name" value="Beta-barrel_TonB_sf"/>
</dbReference>
<dbReference type="InterPro" id="IPR010101">
    <property type="entry name" value="B12_transptr_BtuB"/>
</dbReference>
<feature type="domain" description="TonB-dependent receptor-like beta-barrel" evidence="13">
    <location>
        <begin position="221"/>
        <end position="585"/>
    </location>
</feature>
<evidence type="ECO:0000256" key="8">
    <source>
        <dbReference type="ARBA" id="ARBA00023114"/>
    </source>
</evidence>
<evidence type="ECO:0000256" key="6">
    <source>
        <dbReference type="ARBA" id="ARBA00023065"/>
    </source>
</evidence>
<organism evidence="15 16">
    <name type="scientific">Pseudaeromonas paramecii</name>
    <dbReference type="NCBI Taxonomy" id="2138166"/>
    <lineage>
        <taxon>Bacteria</taxon>
        <taxon>Pseudomonadati</taxon>
        <taxon>Pseudomonadota</taxon>
        <taxon>Gammaproteobacteria</taxon>
        <taxon>Aeromonadales</taxon>
        <taxon>Aeromonadaceae</taxon>
        <taxon>Pseudaeromonas</taxon>
    </lineage>
</organism>
<keyword evidence="15" id="KW-0675">Receptor</keyword>
<keyword evidence="9 11" id="KW-0472">Membrane</keyword>
<dbReference type="Pfam" id="PF00593">
    <property type="entry name" value="TonB_dep_Rec_b-barrel"/>
    <property type="match status" value="1"/>
</dbReference>
<protein>
    <recommendedName>
        <fullName evidence="11">Vitamin B12 transporter BtuB</fullName>
    </recommendedName>
    <alternativeName>
        <fullName evidence="11">Cobalamin receptor</fullName>
    </alternativeName>
    <alternativeName>
        <fullName evidence="11">Outer membrane cobalamin translocator</fullName>
    </alternativeName>
</protein>
<feature type="short sequence motif" description="TonB box" evidence="11">
    <location>
        <begin position="23"/>
        <end position="30"/>
    </location>
</feature>
<evidence type="ECO:0000313" key="16">
    <source>
        <dbReference type="Proteomes" id="UP001501321"/>
    </source>
</evidence>
<dbReference type="SUPFAM" id="SSF56935">
    <property type="entry name" value="Porins"/>
    <property type="match status" value="1"/>
</dbReference>
<keyword evidence="16" id="KW-1185">Reference proteome</keyword>
<comment type="function">
    <text evidence="11">Involved in the active translocation of vitamin B12 (cyanocobalamin) across the outer membrane to the periplasmic space. It derives its energy for transport by interacting with the trans-periplasmic membrane protein TonB.</text>
</comment>
<dbReference type="EMBL" id="BAABFC010000029">
    <property type="protein sequence ID" value="GAA4504018.1"/>
    <property type="molecule type" value="Genomic_DNA"/>
</dbReference>
<evidence type="ECO:0000256" key="12">
    <source>
        <dbReference type="PROSITE-ProRule" id="PRU01360"/>
    </source>
</evidence>
<dbReference type="PANTHER" id="PTHR30069:SF53">
    <property type="entry name" value="COLICIN I RECEPTOR-RELATED"/>
    <property type="match status" value="1"/>
</dbReference>
<dbReference type="Gene3D" id="2.40.170.20">
    <property type="entry name" value="TonB-dependent receptor, beta-barrel domain"/>
    <property type="match status" value="1"/>
</dbReference>
<proteinExistence type="inferred from homology"/>
<keyword evidence="8 11" id="KW-0626">Porin</keyword>
<dbReference type="InterPro" id="IPR037066">
    <property type="entry name" value="Plug_dom_sf"/>
</dbReference>
<evidence type="ECO:0000256" key="11">
    <source>
        <dbReference type="HAMAP-Rule" id="MF_01531"/>
    </source>
</evidence>
<evidence type="ECO:0000256" key="5">
    <source>
        <dbReference type="ARBA" id="ARBA00022729"/>
    </source>
</evidence>
<evidence type="ECO:0000256" key="2">
    <source>
        <dbReference type="ARBA" id="ARBA00022448"/>
    </source>
</evidence>
<keyword evidence="4 11" id="KW-0812">Transmembrane</keyword>
<dbReference type="InterPro" id="IPR000531">
    <property type="entry name" value="Beta-barrel_TonB"/>
</dbReference>
<dbReference type="PROSITE" id="PS52016">
    <property type="entry name" value="TONB_DEPENDENT_REC_3"/>
    <property type="match status" value="1"/>
</dbReference>
<dbReference type="PANTHER" id="PTHR30069">
    <property type="entry name" value="TONB-DEPENDENT OUTER MEMBRANE RECEPTOR"/>
    <property type="match status" value="1"/>
</dbReference>
<comment type="subcellular location">
    <subcellularLocation>
        <location evidence="1 11 12">Cell outer membrane</location>
        <topology evidence="1 11 12">Multi-pass membrane protein</topology>
    </subcellularLocation>
</comment>
<evidence type="ECO:0000313" key="15">
    <source>
        <dbReference type="EMBL" id="GAA4504018.1"/>
    </source>
</evidence>
<feature type="signal peptide" evidence="11">
    <location>
        <begin position="1"/>
        <end position="21"/>
    </location>
</feature>
<keyword evidence="3 11" id="KW-1134">Transmembrane beta strand</keyword>
<keyword evidence="5 11" id="KW-0732">Signal</keyword>
<dbReference type="Proteomes" id="UP001501321">
    <property type="component" value="Unassembled WGS sequence"/>
</dbReference>
<dbReference type="HAMAP" id="MF_01531">
    <property type="entry name" value="BtuB"/>
    <property type="match status" value="1"/>
</dbReference>
<dbReference type="Pfam" id="PF07715">
    <property type="entry name" value="Plug"/>
    <property type="match status" value="1"/>
</dbReference>
<feature type="domain" description="TonB-dependent receptor plug" evidence="14">
    <location>
        <begin position="37"/>
        <end position="142"/>
    </location>
</feature>
<dbReference type="CDD" id="cd01347">
    <property type="entry name" value="ligand_gated_channel"/>
    <property type="match status" value="1"/>
</dbReference>
<feature type="chain" id="PRO_5044910123" description="Vitamin B12 transporter BtuB" evidence="11">
    <location>
        <begin position="22"/>
        <end position="611"/>
    </location>
</feature>
<dbReference type="Gene3D" id="2.170.130.10">
    <property type="entry name" value="TonB-dependent receptor, plug domain"/>
    <property type="match status" value="1"/>
</dbReference>
<dbReference type="InterPro" id="IPR039426">
    <property type="entry name" value="TonB-dep_rcpt-like"/>
</dbReference>
<evidence type="ECO:0000256" key="10">
    <source>
        <dbReference type="ARBA" id="ARBA00023237"/>
    </source>
</evidence>
<evidence type="ECO:0000256" key="3">
    <source>
        <dbReference type="ARBA" id="ARBA00022452"/>
    </source>
</evidence>
<evidence type="ECO:0000259" key="13">
    <source>
        <dbReference type="Pfam" id="PF00593"/>
    </source>
</evidence>
<comment type="caution">
    <text evidence="15">The sequence shown here is derived from an EMBL/GenBank/DDBJ whole genome shotgun (WGS) entry which is preliminary data.</text>
</comment>
<gene>
    <name evidence="11 15" type="primary">btuB</name>
    <name evidence="15" type="ORF">GCM10023095_31170</name>
</gene>
<name>A0ABP8QKK6_9GAMM</name>
<dbReference type="RefSeq" id="WP_345014801.1">
    <property type="nucleotide sequence ID" value="NZ_BAABFC010000029.1"/>
</dbReference>
<evidence type="ECO:0000256" key="1">
    <source>
        <dbReference type="ARBA" id="ARBA00004571"/>
    </source>
</evidence>
<comment type="similarity">
    <text evidence="11">Belongs to the TonB-dependent receptor family. BtuB (TC 1.B.14.3.1) subfamily.</text>
</comment>
<keyword evidence="10 11" id="KW-0998">Cell outer membrane</keyword>
<accession>A0ABP8QKK6</accession>
<evidence type="ECO:0000256" key="7">
    <source>
        <dbReference type="ARBA" id="ARBA00023077"/>
    </source>
</evidence>
<evidence type="ECO:0000256" key="9">
    <source>
        <dbReference type="ARBA" id="ARBA00023136"/>
    </source>
</evidence>
<sequence precursor="true">MIRYALAASWLPVAAFAAASADDVYVITANQFSQPVASVLAPVSVVTREEIERLQLKTVTEVLRTLPGVEISSTGGRGQTATALVRGATASQTLILIDGVRLGSSARGSVNLSLLPLNQVERIEYIRGARASIYGSDAIGGVVNLITRPDMGQDQTQLHAGIGSHGSQALDGSSSLSLGSHQLKVAAGYEDQDGYNVHPIPGLNDGDEHGFTGKNGMVDYQWQADDAWLLGAAARIYQSTSQYDGSYASYSYHERDESWNQDNSFRLSAAYQGAALQSQWLANYARTRSYDYADTQNRDQASSHSVIEESQLSWLNQLDLGQGWGLGAGVEWRKEVLLGESAAYGSAYATGDIDRENTGAYLLGQYTGEQLSAELSGRSDDNQQYGRHNTWQAGAGWTLIPGYRISALHGTAFHAPTFIDLYYPGSANPDLTPETSRNSELGLEGLTGAVLWRVTGYRNKIDQLIQWAPTDGGNWVPSNVGRARIQGVELEAEFDTGFVSHRLSADFKDPKDLDSGTQLIRRAKRNYKWVAQGQWQQLDGGLSWLYQGPRPDSDGSTLGGYSLWDLTMGYQLTSALKVQGRVENLLDKDYVIASGYVTPGRGYYLDLTYKM</sequence>
<evidence type="ECO:0000256" key="4">
    <source>
        <dbReference type="ARBA" id="ARBA00022692"/>
    </source>
</evidence>
<keyword evidence="2 11" id="KW-0813">Transport</keyword>
<dbReference type="InterPro" id="IPR012910">
    <property type="entry name" value="Plug_dom"/>
</dbReference>
<keyword evidence="6 11" id="KW-0406">Ion transport</keyword>
<keyword evidence="7 11" id="KW-0798">TonB box</keyword>
<evidence type="ECO:0000259" key="14">
    <source>
        <dbReference type="Pfam" id="PF07715"/>
    </source>
</evidence>
<reference evidence="16" key="1">
    <citation type="journal article" date="2019" name="Int. J. Syst. Evol. Microbiol.">
        <title>The Global Catalogue of Microorganisms (GCM) 10K type strain sequencing project: providing services to taxonomists for standard genome sequencing and annotation.</title>
        <authorList>
            <consortium name="The Broad Institute Genomics Platform"/>
            <consortium name="The Broad Institute Genome Sequencing Center for Infectious Disease"/>
            <person name="Wu L."/>
            <person name="Ma J."/>
        </authorList>
    </citation>
    <scope>NUCLEOTIDE SEQUENCE [LARGE SCALE GENOMIC DNA]</scope>
    <source>
        <strain evidence="16">JCM 32226</strain>
    </source>
</reference>
<feature type="short sequence motif" description="TonB C-terminal box" evidence="11">
    <location>
        <begin position="594"/>
        <end position="611"/>
    </location>
</feature>